<comment type="caution">
    <text evidence="1">The sequence shown here is derived from an EMBL/GenBank/DDBJ whole genome shotgun (WGS) entry which is preliminary data.</text>
</comment>
<gene>
    <name evidence="1" type="ORF">SDC9_43984</name>
</gene>
<evidence type="ECO:0000313" key="1">
    <source>
        <dbReference type="EMBL" id="MPL97789.1"/>
    </source>
</evidence>
<name>A0A644W242_9ZZZZ</name>
<proteinExistence type="predicted"/>
<dbReference type="EMBL" id="VSSQ01000574">
    <property type="protein sequence ID" value="MPL97789.1"/>
    <property type="molecule type" value="Genomic_DNA"/>
</dbReference>
<sequence>MKLISSLIKTVALVAAAGYVVTNWDKVSTYVNPIKEKVMDECTLLFGTPESKSDDYAD</sequence>
<reference evidence="1" key="1">
    <citation type="submission" date="2019-08" db="EMBL/GenBank/DDBJ databases">
        <authorList>
            <person name="Kucharzyk K."/>
            <person name="Murdoch R.W."/>
            <person name="Higgins S."/>
            <person name="Loffler F."/>
        </authorList>
    </citation>
    <scope>NUCLEOTIDE SEQUENCE</scope>
</reference>
<organism evidence="1">
    <name type="scientific">bioreactor metagenome</name>
    <dbReference type="NCBI Taxonomy" id="1076179"/>
    <lineage>
        <taxon>unclassified sequences</taxon>
        <taxon>metagenomes</taxon>
        <taxon>ecological metagenomes</taxon>
    </lineage>
</organism>
<protein>
    <submittedName>
        <fullName evidence="1">Uncharacterized protein</fullName>
    </submittedName>
</protein>
<dbReference type="AlphaFoldDB" id="A0A644W242"/>
<accession>A0A644W242</accession>